<feature type="repeat" description="WD" evidence="3">
    <location>
        <begin position="244"/>
        <end position="278"/>
    </location>
</feature>
<dbReference type="Proteomes" id="UP001497392">
    <property type="component" value="Unassembled WGS sequence"/>
</dbReference>
<sequence length="334" mass="36893">MSAPAPALGRPLERPPSDGVSSLSFSSSSDLLLCSSWEGSARLYDAPRNHVRASYSQQAPVLDAAFQDDSHVFLAGLDGIVKRYDFFARQEAGVGQHGGGVRCVEWLPERGLLATGSWDRTVCCWDPRIPKGSNRAAQMRLPGKVFSMSCAGQRMVVATSSRHVLIYDIRKLESGLPESERESSLRYQTRCLRCYPDATGYAMGSVEGRVAMEYFDMSETVQARRYAFKCHRKSDTGKDTVYPVNAIAFHPIHGTFASGGGDGTVNIWDGQNKKRLCQMPGYQTSISALAFSKDGRHLAIAASYTWEFGEQEHPADAVYIRQIHDVEVKPKPRT</sequence>
<evidence type="ECO:0000256" key="1">
    <source>
        <dbReference type="ARBA" id="ARBA00022574"/>
    </source>
</evidence>
<evidence type="ECO:0000313" key="6">
    <source>
        <dbReference type="Proteomes" id="UP001497392"/>
    </source>
</evidence>
<dbReference type="Gene3D" id="2.130.10.10">
    <property type="entry name" value="YVTN repeat-like/Quinoprotein amine dehydrogenase"/>
    <property type="match status" value="1"/>
</dbReference>
<dbReference type="SMART" id="SM00320">
    <property type="entry name" value="WD40"/>
    <property type="match status" value="5"/>
</dbReference>
<proteinExistence type="predicted"/>
<protein>
    <submittedName>
        <fullName evidence="5">G10880 protein</fullName>
    </submittedName>
</protein>
<keyword evidence="2" id="KW-0677">Repeat</keyword>
<evidence type="ECO:0000313" key="5">
    <source>
        <dbReference type="EMBL" id="CAL5227848.1"/>
    </source>
</evidence>
<accession>A0ABP1GDJ9</accession>
<feature type="region of interest" description="Disordered" evidence="4">
    <location>
        <begin position="1"/>
        <end position="21"/>
    </location>
</feature>
<comment type="caution">
    <text evidence="5">The sequence shown here is derived from an EMBL/GenBank/DDBJ whole genome shotgun (WGS) entry which is preliminary data.</text>
</comment>
<evidence type="ECO:0000256" key="3">
    <source>
        <dbReference type="PROSITE-ProRule" id="PRU00221"/>
    </source>
</evidence>
<dbReference type="EMBL" id="CAXHTA020000017">
    <property type="protein sequence ID" value="CAL5227848.1"/>
    <property type="molecule type" value="Genomic_DNA"/>
</dbReference>
<dbReference type="SUPFAM" id="SSF50978">
    <property type="entry name" value="WD40 repeat-like"/>
    <property type="match status" value="1"/>
</dbReference>
<dbReference type="Pfam" id="PF00400">
    <property type="entry name" value="WD40"/>
    <property type="match status" value="4"/>
</dbReference>
<keyword evidence="1 3" id="KW-0853">WD repeat</keyword>
<organism evidence="5 6">
    <name type="scientific">Coccomyxa viridis</name>
    <dbReference type="NCBI Taxonomy" id="1274662"/>
    <lineage>
        <taxon>Eukaryota</taxon>
        <taxon>Viridiplantae</taxon>
        <taxon>Chlorophyta</taxon>
        <taxon>core chlorophytes</taxon>
        <taxon>Trebouxiophyceae</taxon>
        <taxon>Trebouxiophyceae incertae sedis</taxon>
        <taxon>Coccomyxaceae</taxon>
        <taxon>Coccomyxa</taxon>
    </lineage>
</organism>
<dbReference type="InterPro" id="IPR001680">
    <property type="entry name" value="WD40_rpt"/>
</dbReference>
<evidence type="ECO:0000256" key="2">
    <source>
        <dbReference type="ARBA" id="ARBA00022737"/>
    </source>
</evidence>
<keyword evidence="6" id="KW-1185">Reference proteome</keyword>
<reference evidence="5 6" key="1">
    <citation type="submission" date="2024-06" db="EMBL/GenBank/DDBJ databases">
        <authorList>
            <person name="Kraege A."/>
            <person name="Thomma B."/>
        </authorList>
    </citation>
    <scope>NUCLEOTIDE SEQUENCE [LARGE SCALE GENOMIC DNA]</scope>
</reference>
<feature type="repeat" description="WD" evidence="3">
    <location>
        <begin position="94"/>
        <end position="126"/>
    </location>
</feature>
<dbReference type="PROSITE" id="PS50082">
    <property type="entry name" value="WD_REPEATS_2"/>
    <property type="match status" value="2"/>
</dbReference>
<dbReference type="InterPro" id="IPR015943">
    <property type="entry name" value="WD40/YVTN_repeat-like_dom_sf"/>
</dbReference>
<dbReference type="InterPro" id="IPR036322">
    <property type="entry name" value="WD40_repeat_dom_sf"/>
</dbReference>
<dbReference type="PANTHER" id="PTHR10971">
    <property type="entry name" value="MRNA EXPORT FACTOR AND BUB3"/>
    <property type="match status" value="1"/>
</dbReference>
<name>A0ABP1GDJ9_9CHLO</name>
<evidence type="ECO:0000256" key="4">
    <source>
        <dbReference type="SAM" id="MobiDB-lite"/>
    </source>
</evidence>
<dbReference type="PROSITE" id="PS50294">
    <property type="entry name" value="WD_REPEATS_REGION"/>
    <property type="match status" value="1"/>
</dbReference>
<gene>
    <name evidence="5" type="primary">g10880</name>
    <name evidence="5" type="ORF">VP750_LOCUS9754</name>
</gene>